<reference evidence="6 7" key="1">
    <citation type="journal article" date="2011" name="J. Bacteriol.">
        <title>Genome sequence of strain IMCC3088, a proteorhodopsin-containing marine bacterium belonging to the OM60/NOR5 clade.</title>
        <authorList>
            <person name="Jang Y."/>
            <person name="Oh H.M."/>
            <person name="Kang I."/>
            <person name="Lee K."/>
            <person name="Yang S.J."/>
            <person name="Cho J.C."/>
        </authorList>
    </citation>
    <scope>NUCLEOTIDE SEQUENCE [LARGE SCALE GENOMIC DNA]</scope>
    <source>
        <strain evidence="6 7">IMCC3088</strain>
    </source>
</reference>
<keyword evidence="2 4" id="KW-1133">Transmembrane helix</keyword>
<dbReference type="eggNOG" id="COG2814">
    <property type="taxonomic scope" value="Bacteria"/>
</dbReference>
<dbReference type="PANTHER" id="PTHR23521:SF3">
    <property type="entry name" value="MFS TRANSPORTER"/>
    <property type="match status" value="1"/>
</dbReference>
<dbReference type="GO" id="GO:0005886">
    <property type="term" value="C:plasma membrane"/>
    <property type="evidence" value="ECO:0007669"/>
    <property type="project" value="TreeGrafter"/>
</dbReference>
<feature type="transmembrane region" description="Helical" evidence="4">
    <location>
        <begin position="74"/>
        <end position="95"/>
    </location>
</feature>
<evidence type="ECO:0000256" key="1">
    <source>
        <dbReference type="ARBA" id="ARBA00022692"/>
    </source>
</evidence>
<dbReference type="InterPro" id="IPR020846">
    <property type="entry name" value="MFS_dom"/>
</dbReference>
<dbReference type="AlphaFoldDB" id="F3L452"/>
<feature type="transmembrane region" description="Helical" evidence="4">
    <location>
        <begin position="44"/>
        <end position="68"/>
    </location>
</feature>
<feature type="transmembrane region" description="Helical" evidence="4">
    <location>
        <begin position="233"/>
        <end position="255"/>
    </location>
</feature>
<proteinExistence type="predicted"/>
<dbReference type="Pfam" id="PF07690">
    <property type="entry name" value="MFS_1"/>
    <property type="match status" value="1"/>
</dbReference>
<evidence type="ECO:0000259" key="5">
    <source>
        <dbReference type="PROSITE" id="PS50850"/>
    </source>
</evidence>
<accession>F3L452</accession>
<feature type="transmembrane region" description="Helical" evidence="4">
    <location>
        <begin position="115"/>
        <end position="136"/>
    </location>
</feature>
<evidence type="ECO:0000256" key="2">
    <source>
        <dbReference type="ARBA" id="ARBA00022989"/>
    </source>
</evidence>
<dbReference type="PROSITE" id="PS50850">
    <property type="entry name" value="MFS"/>
    <property type="match status" value="1"/>
</dbReference>
<keyword evidence="3 4" id="KW-0472">Membrane</keyword>
<sequence>MELSGWWPLWALARGAIGFMMCGLYTVIESWLNDQATDTTRGRVLAAYTFVVLMAMALGQFLLSWMPISTATPIIAAAMLIAMAIVPVGLTRQLAPAPMATTRVSFGLLYRRSKVAFAGALMSGLVTGSFWTLGAVFAKRSMPEISDVSLFIAAAIIGGAVAQYPVGLLSDRFGRPRILVALSSLSVAVCALLALATERVVLLGLVTVFGAVAMPMYALALATVIDKARSGEFVLVGTSVLLLNATGAALAPLFIGPLMDAASVSMLWWSLALTSGLIGFYIFVHRSDRENVAPEEQTPFNMAAPEIAPTAFELDPRGPDSMEEVIEPAVERPAFDDSHAGAQADKA</sequence>
<comment type="caution">
    <text evidence="6">The sequence shown here is derived from an EMBL/GenBank/DDBJ whole genome shotgun (WGS) entry which is preliminary data.</text>
</comment>
<feature type="transmembrane region" description="Helical" evidence="4">
    <location>
        <begin position="12"/>
        <end position="32"/>
    </location>
</feature>
<protein>
    <submittedName>
        <fullName evidence="6">MFS permease</fullName>
    </submittedName>
</protein>
<evidence type="ECO:0000313" key="7">
    <source>
        <dbReference type="Proteomes" id="UP000005615"/>
    </source>
</evidence>
<dbReference type="InterPro" id="IPR011701">
    <property type="entry name" value="MFS"/>
</dbReference>
<name>F3L452_9GAMM</name>
<dbReference type="SUPFAM" id="SSF103473">
    <property type="entry name" value="MFS general substrate transporter"/>
    <property type="match status" value="1"/>
</dbReference>
<dbReference type="GO" id="GO:0022857">
    <property type="term" value="F:transmembrane transporter activity"/>
    <property type="evidence" value="ECO:0007669"/>
    <property type="project" value="InterPro"/>
</dbReference>
<dbReference type="EMBL" id="AEIG01000076">
    <property type="protein sequence ID" value="EGG28882.1"/>
    <property type="molecule type" value="Genomic_DNA"/>
</dbReference>
<feature type="transmembrane region" description="Helical" evidence="4">
    <location>
        <begin position="202"/>
        <end position="221"/>
    </location>
</feature>
<dbReference type="Gene3D" id="1.20.1250.20">
    <property type="entry name" value="MFS general substrate transporter like domains"/>
    <property type="match status" value="1"/>
</dbReference>
<gene>
    <name evidence="6" type="ORF">IMCC3088_2433</name>
</gene>
<feature type="transmembrane region" description="Helical" evidence="4">
    <location>
        <begin position="148"/>
        <end position="166"/>
    </location>
</feature>
<dbReference type="InterPro" id="IPR036259">
    <property type="entry name" value="MFS_trans_sf"/>
</dbReference>
<dbReference type="STRING" id="2518989.IMCC3088_2433"/>
<feature type="domain" description="Major facilitator superfamily (MFS) profile" evidence="5">
    <location>
        <begin position="112"/>
        <end position="347"/>
    </location>
</feature>
<evidence type="ECO:0000313" key="6">
    <source>
        <dbReference type="EMBL" id="EGG28882.1"/>
    </source>
</evidence>
<dbReference type="PANTHER" id="PTHR23521">
    <property type="entry name" value="TRANSPORTER MFS SUPERFAMILY"/>
    <property type="match status" value="1"/>
</dbReference>
<feature type="transmembrane region" description="Helical" evidence="4">
    <location>
        <begin position="267"/>
        <end position="284"/>
    </location>
</feature>
<evidence type="ECO:0000256" key="4">
    <source>
        <dbReference type="SAM" id="Phobius"/>
    </source>
</evidence>
<keyword evidence="1 4" id="KW-0812">Transmembrane</keyword>
<dbReference type="Proteomes" id="UP000005615">
    <property type="component" value="Unassembled WGS sequence"/>
</dbReference>
<feature type="transmembrane region" description="Helical" evidence="4">
    <location>
        <begin position="178"/>
        <end position="196"/>
    </location>
</feature>
<evidence type="ECO:0000256" key="3">
    <source>
        <dbReference type="ARBA" id="ARBA00023136"/>
    </source>
</evidence>
<keyword evidence="7" id="KW-1185">Reference proteome</keyword>
<organism evidence="6 7">
    <name type="scientific">Aequoribacter fuscus</name>
    <dbReference type="NCBI Taxonomy" id="2518989"/>
    <lineage>
        <taxon>Bacteria</taxon>
        <taxon>Pseudomonadati</taxon>
        <taxon>Pseudomonadota</taxon>
        <taxon>Gammaproteobacteria</taxon>
        <taxon>Cellvibrionales</taxon>
        <taxon>Halieaceae</taxon>
        <taxon>Aequoribacter</taxon>
    </lineage>
</organism>